<name>A0A7I3ZBJ3_PHYPA</name>
<dbReference type="Pfam" id="PF13961">
    <property type="entry name" value="DUF4219"/>
    <property type="match status" value="1"/>
</dbReference>
<dbReference type="InterPro" id="IPR025314">
    <property type="entry name" value="DUF4219"/>
</dbReference>
<dbReference type="EMBL" id="ABEU02000019">
    <property type="status" value="NOT_ANNOTATED_CDS"/>
    <property type="molecule type" value="Genomic_DNA"/>
</dbReference>
<evidence type="ECO:0000256" key="1">
    <source>
        <dbReference type="SAM" id="MobiDB-lite"/>
    </source>
</evidence>
<reference evidence="3 4" key="2">
    <citation type="journal article" date="2018" name="Plant J.">
        <title>The Physcomitrella patens chromosome-scale assembly reveals moss genome structure and evolution.</title>
        <authorList>
            <person name="Lang D."/>
            <person name="Ullrich K.K."/>
            <person name="Murat F."/>
            <person name="Fuchs J."/>
            <person name="Jenkins J."/>
            <person name="Haas F.B."/>
            <person name="Piednoel M."/>
            <person name="Gundlach H."/>
            <person name="Van Bel M."/>
            <person name="Meyberg R."/>
            <person name="Vives C."/>
            <person name="Morata J."/>
            <person name="Symeonidi A."/>
            <person name="Hiss M."/>
            <person name="Muchero W."/>
            <person name="Kamisugi Y."/>
            <person name="Saleh O."/>
            <person name="Blanc G."/>
            <person name="Decker E.L."/>
            <person name="van Gessel N."/>
            <person name="Grimwood J."/>
            <person name="Hayes R.D."/>
            <person name="Graham S.W."/>
            <person name="Gunter L.E."/>
            <person name="McDaniel S.F."/>
            <person name="Hoernstein S.N.W."/>
            <person name="Larsson A."/>
            <person name="Li F.W."/>
            <person name="Perroud P.F."/>
            <person name="Phillips J."/>
            <person name="Ranjan P."/>
            <person name="Rokshar D.S."/>
            <person name="Rothfels C.J."/>
            <person name="Schneider L."/>
            <person name="Shu S."/>
            <person name="Stevenson D.W."/>
            <person name="Thummler F."/>
            <person name="Tillich M."/>
            <person name="Villarreal Aguilar J.C."/>
            <person name="Widiez T."/>
            <person name="Wong G.K."/>
            <person name="Wymore A."/>
            <person name="Zhang Y."/>
            <person name="Zimmer A.D."/>
            <person name="Quatrano R.S."/>
            <person name="Mayer K.F.X."/>
            <person name="Goodstein D."/>
            <person name="Casacuberta J.M."/>
            <person name="Vandepoele K."/>
            <person name="Reski R."/>
            <person name="Cuming A.C."/>
            <person name="Tuskan G.A."/>
            <person name="Maumus F."/>
            <person name="Salse J."/>
            <person name="Schmutz J."/>
            <person name="Rensing S.A."/>
        </authorList>
    </citation>
    <scope>NUCLEOTIDE SEQUENCE [LARGE SCALE GENOMIC DNA]</scope>
    <source>
        <strain evidence="3 4">cv. Gransden 2004</strain>
    </source>
</reference>
<evidence type="ECO:0000259" key="2">
    <source>
        <dbReference type="Pfam" id="PF13961"/>
    </source>
</evidence>
<evidence type="ECO:0000313" key="3">
    <source>
        <dbReference type="EnsemblPlants" id="PAC:32939885.CDS.1"/>
    </source>
</evidence>
<reference evidence="3 4" key="1">
    <citation type="journal article" date="2008" name="Science">
        <title>The Physcomitrella genome reveals evolutionary insights into the conquest of land by plants.</title>
        <authorList>
            <person name="Rensing S."/>
            <person name="Lang D."/>
            <person name="Zimmer A."/>
            <person name="Terry A."/>
            <person name="Salamov A."/>
            <person name="Shapiro H."/>
            <person name="Nishiyama T."/>
            <person name="Perroud P.-F."/>
            <person name="Lindquist E."/>
            <person name="Kamisugi Y."/>
            <person name="Tanahashi T."/>
            <person name="Sakakibara K."/>
            <person name="Fujita T."/>
            <person name="Oishi K."/>
            <person name="Shin-I T."/>
            <person name="Kuroki Y."/>
            <person name="Toyoda A."/>
            <person name="Suzuki Y."/>
            <person name="Hashimoto A."/>
            <person name="Yamaguchi K."/>
            <person name="Sugano A."/>
            <person name="Kohara Y."/>
            <person name="Fujiyama A."/>
            <person name="Anterola A."/>
            <person name="Aoki S."/>
            <person name="Ashton N."/>
            <person name="Barbazuk W.B."/>
            <person name="Barker E."/>
            <person name="Bennetzen J."/>
            <person name="Bezanilla M."/>
            <person name="Blankenship R."/>
            <person name="Cho S.H."/>
            <person name="Dutcher S."/>
            <person name="Estelle M."/>
            <person name="Fawcett J.A."/>
            <person name="Gundlach H."/>
            <person name="Hanada K."/>
            <person name="Heyl A."/>
            <person name="Hicks K.A."/>
            <person name="Hugh J."/>
            <person name="Lohr M."/>
            <person name="Mayer K."/>
            <person name="Melkozernov A."/>
            <person name="Murata T."/>
            <person name="Nelson D."/>
            <person name="Pils B."/>
            <person name="Prigge M."/>
            <person name="Reiss B."/>
            <person name="Renner T."/>
            <person name="Rombauts S."/>
            <person name="Rushton P."/>
            <person name="Sanderfoot A."/>
            <person name="Schween G."/>
            <person name="Shiu S.-H."/>
            <person name="Stueber K."/>
            <person name="Theodoulou F.L."/>
            <person name="Tu H."/>
            <person name="Van de Peer Y."/>
            <person name="Verrier P.J."/>
            <person name="Waters E."/>
            <person name="Wood A."/>
            <person name="Yang L."/>
            <person name="Cove D."/>
            <person name="Cuming A."/>
            <person name="Hasebe M."/>
            <person name="Lucas S."/>
            <person name="Mishler D.B."/>
            <person name="Reski R."/>
            <person name="Grigoriev I."/>
            <person name="Quatrano R.S."/>
            <person name="Boore J.L."/>
        </authorList>
    </citation>
    <scope>NUCLEOTIDE SEQUENCE [LARGE SCALE GENOMIC DNA]</scope>
    <source>
        <strain evidence="3 4">cv. Gransden 2004</strain>
    </source>
</reference>
<organism evidence="3 4">
    <name type="scientific">Physcomitrium patens</name>
    <name type="common">Spreading-leaved earth moss</name>
    <name type="synonym">Physcomitrella patens</name>
    <dbReference type="NCBI Taxonomy" id="3218"/>
    <lineage>
        <taxon>Eukaryota</taxon>
        <taxon>Viridiplantae</taxon>
        <taxon>Streptophyta</taxon>
        <taxon>Embryophyta</taxon>
        <taxon>Bryophyta</taxon>
        <taxon>Bryophytina</taxon>
        <taxon>Bryopsida</taxon>
        <taxon>Funariidae</taxon>
        <taxon>Funariales</taxon>
        <taxon>Funariaceae</taxon>
        <taxon>Physcomitrium</taxon>
    </lineage>
</organism>
<feature type="domain" description="DUF4219" evidence="2">
    <location>
        <begin position="18"/>
        <end position="40"/>
    </location>
</feature>
<dbReference type="AlphaFoldDB" id="A0A7I3ZBJ3"/>
<dbReference type="EnsemblPlants" id="Pp3c19_19290V3.2">
    <property type="protein sequence ID" value="PAC:32939885.CDS.1"/>
    <property type="gene ID" value="Pp3c19_19290"/>
</dbReference>
<dbReference type="Proteomes" id="UP000006727">
    <property type="component" value="Chromosome 19"/>
</dbReference>
<proteinExistence type="predicted"/>
<sequence length="89" mass="9912">MGMMDSIILQSRMLAGPKNYKSWRSTIQSVLEREDLWEVVASMNTSPRSSTSIYSDSTSETTTTEHEEGGSKERSAEEPSRLNSGTTTF</sequence>
<evidence type="ECO:0000313" key="4">
    <source>
        <dbReference type="Proteomes" id="UP000006727"/>
    </source>
</evidence>
<accession>A0A7I3ZBJ3</accession>
<feature type="compositionally biased region" description="Low complexity" evidence="1">
    <location>
        <begin position="45"/>
        <end position="62"/>
    </location>
</feature>
<feature type="compositionally biased region" description="Basic and acidic residues" evidence="1">
    <location>
        <begin position="63"/>
        <end position="80"/>
    </location>
</feature>
<keyword evidence="4" id="KW-1185">Reference proteome</keyword>
<feature type="region of interest" description="Disordered" evidence="1">
    <location>
        <begin position="42"/>
        <end position="89"/>
    </location>
</feature>
<dbReference type="Gramene" id="Pp3c19_19290V3.2">
    <property type="protein sequence ID" value="PAC:32939885.CDS.1"/>
    <property type="gene ID" value="Pp3c19_19290"/>
</dbReference>
<reference evidence="3" key="3">
    <citation type="submission" date="2020-12" db="UniProtKB">
        <authorList>
            <consortium name="EnsemblPlants"/>
        </authorList>
    </citation>
    <scope>IDENTIFICATION</scope>
</reference>
<protein>
    <recommendedName>
        <fullName evidence="2">DUF4219 domain-containing protein</fullName>
    </recommendedName>
</protein>